<keyword evidence="3 7" id="KW-0489">Methyltransferase</keyword>
<evidence type="ECO:0000256" key="6">
    <source>
        <dbReference type="ARBA" id="ARBA00022694"/>
    </source>
</evidence>
<evidence type="ECO:0000256" key="1">
    <source>
        <dbReference type="ARBA" id="ARBA00000142"/>
    </source>
</evidence>
<dbReference type="UniPathway" id="UPA00989"/>
<dbReference type="Gene3D" id="3.40.50.150">
    <property type="entry name" value="Vaccinia Virus protein VP39"/>
    <property type="match status" value="1"/>
</dbReference>
<evidence type="ECO:0000256" key="4">
    <source>
        <dbReference type="ARBA" id="ARBA00022679"/>
    </source>
</evidence>
<evidence type="ECO:0000313" key="9">
    <source>
        <dbReference type="Proteomes" id="UP000059074"/>
    </source>
</evidence>
<dbReference type="Pfam" id="PF02390">
    <property type="entry name" value="Methyltransf_4"/>
    <property type="match status" value="1"/>
</dbReference>
<dbReference type="STRING" id="121290.APY04_2054"/>
<keyword evidence="4 7" id="KW-0808">Transferase</keyword>
<dbReference type="PANTHER" id="PTHR23417:SF14">
    <property type="entry name" value="PENTACOTRIPEPTIDE-REPEAT REGION OF PRORP DOMAIN-CONTAINING PROTEIN"/>
    <property type="match status" value="1"/>
</dbReference>
<dbReference type="GO" id="GO:0043527">
    <property type="term" value="C:tRNA methyltransferase complex"/>
    <property type="evidence" value="ECO:0007669"/>
    <property type="project" value="TreeGrafter"/>
</dbReference>
<dbReference type="EC" id="2.1.1.33" evidence="7"/>
<evidence type="ECO:0000256" key="5">
    <source>
        <dbReference type="ARBA" id="ARBA00022691"/>
    </source>
</evidence>
<evidence type="ECO:0000256" key="2">
    <source>
        <dbReference type="ARBA" id="ARBA00003015"/>
    </source>
</evidence>
<accession>A0A109BFB2</accession>
<dbReference type="InterPro" id="IPR029063">
    <property type="entry name" value="SAM-dependent_MTases_sf"/>
</dbReference>
<comment type="similarity">
    <text evidence="7">Belongs to the class I-like SAM-binding methyltransferase superfamily. TrmB family.</text>
</comment>
<organism evidence="8 9">
    <name type="scientific">Hyphomicrobium sulfonivorans</name>
    <dbReference type="NCBI Taxonomy" id="121290"/>
    <lineage>
        <taxon>Bacteria</taxon>
        <taxon>Pseudomonadati</taxon>
        <taxon>Pseudomonadota</taxon>
        <taxon>Alphaproteobacteria</taxon>
        <taxon>Hyphomicrobiales</taxon>
        <taxon>Hyphomicrobiaceae</taxon>
        <taxon>Hyphomicrobium</taxon>
    </lineage>
</organism>
<dbReference type="AlphaFoldDB" id="A0A109BFB2"/>
<comment type="caution">
    <text evidence="8">The sequence shown here is derived from an EMBL/GenBank/DDBJ whole genome shotgun (WGS) entry which is preliminary data.</text>
</comment>
<evidence type="ECO:0000256" key="3">
    <source>
        <dbReference type="ARBA" id="ARBA00022603"/>
    </source>
</evidence>
<keyword evidence="6 7" id="KW-0819">tRNA processing</keyword>
<dbReference type="OrthoDB" id="9802090at2"/>
<comment type="catalytic activity">
    <reaction evidence="1 7">
        <text>guanosine(46) in tRNA + S-adenosyl-L-methionine = N(7)-methylguanosine(46) in tRNA + S-adenosyl-L-homocysteine</text>
        <dbReference type="Rhea" id="RHEA:42708"/>
        <dbReference type="Rhea" id="RHEA-COMP:10188"/>
        <dbReference type="Rhea" id="RHEA-COMP:10189"/>
        <dbReference type="ChEBI" id="CHEBI:57856"/>
        <dbReference type="ChEBI" id="CHEBI:59789"/>
        <dbReference type="ChEBI" id="CHEBI:74269"/>
        <dbReference type="ChEBI" id="CHEBI:74480"/>
        <dbReference type="EC" id="2.1.1.33"/>
    </reaction>
</comment>
<sequence>MTRPEHELRSFGRRRGRALSARQQHLLDEVMPKLALPLAEPAPEPIGQLFPHAPQDVWLEIGFGGGEHLIWQAQTNADVGLIGCEVFEEGVVKVLSAVDTLGLRNVRVSDEDARAVLRWLPPACLSRAFILFPDPWPKRKHVKRRLINPALLDELARAMRPGAELRIATDIGDYLRTILMSFRGRVDFRWLADRPEDWRVRGDDWPQTRYEAKAVREGRRRYFLRFRRV</sequence>
<dbReference type="InterPro" id="IPR003358">
    <property type="entry name" value="tRNA_(Gua-N-7)_MeTrfase_Trmb"/>
</dbReference>
<evidence type="ECO:0000313" key="8">
    <source>
        <dbReference type="EMBL" id="KWT67067.1"/>
    </source>
</evidence>
<keyword evidence="9" id="KW-1185">Reference proteome</keyword>
<dbReference type="PANTHER" id="PTHR23417">
    <property type="entry name" value="3-DEOXY-D-MANNO-OCTULOSONIC-ACID TRANSFERASE/TRNA GUANINE-N 7 - -METHYLTRANSFERASE"/>
    <property type="match status" value="1"/>
</dbReference>
<dbReference type="RefSeq" id="WP_068462149.1">
    <property type="nucleotide sequence ID" value="NZ_LMTR01000066.1"/>
</dbReference>
<dbReference type="GO" id="GO:0008176">
    <property type="term" value="F:tRNA (guanine(46)-N7)-methyltransferase activity"/>
    <property type="evidence" value="ECO:0007669"/>
    <property type="project" value="UniProtKB-UniRule"/>
</dbReference>
<dbReference type="InterPro" id="IPR055361">
    <property type="entry name" value="tRNA_methyltr_TrmB_bact"/>
</dbReference>
<comment type="caution">
    <text evidence="7">Lacks conserved residue(s) required for the propagation of feature annotation.</text>
</comment>
<feature type="binding site" evidence="7">
    <location>
        <position position="60"/>
    </location>
    <ligand>
        <name>S-adenosyl-L-methionine</name>
        <dbReference type="ChEBI" id="CHEBI:59789"/>
    </ligand>
</feature>
<keyword evidence="5 7" id="KW-0949">S-adenosyl-L-methionine</keyword>
<comment type="pathway">
    <text evidence="7">tRNA modification; N(7)-methylguanine-tRNA biosynthesis.</text>
</comment>
<feature type="binding site" evidence="7">
    <location>
        <begin position="208"/>
        <end position="211"/>
    </location>
    <ligand>
        <name>substrate</name>
    </ligand>
</feature>
<evidence type="ECO:0000256" key="7">
    <source>
        <dbReference type="HAMAP-Rule" id="MF_01057"/>
    </source>
</evidence>
<dbReference type="PATRIC" id="fig|121290.4.peg.1347"/>
<protein>
    <recommendedName>
        <fullName evidence="7">tRNA (guanine-N(7)-)-methyltransferase</fullName>
        <ecNumber evidence="7">2.1.1.33</ecNumber>
    </recommendedName>
    <alternativeName>
        <fullName evidence="7">tRNA (guanine(46)-N(7))-methyltransferase</fullName>
    </alternativeName>
    <alternativeName>
        <fullName evidence="7">tRNA(m7G46)-methyltransferase</fullName>
    </alternativeName>
</protein>
<feature type="binding site" evidence="7">
    <location>
        <position position="85"/>
    </location>
    <ligand>
        <name>S-adenosyl-L-methionine</name>
        <dbReference type="ChEBI" id="CHEBI:59789"/>
    </ligand>
</feature>
<dbReference type="Proteomes" id="UP000059074">
    <property type="component" value="Unassembled WGS sequence"/>
</dbReference>
<dbReference type="SUPFAM" id="SSF53335">
    <property type="entry name" value="S-adenosyl-L-methionine-dependent methyltransferases"/>
    <property type="match status" value="1"/>
</dbReference>
<feature type="binding site" evidence="7">
    <location>
        <position position="170"/>
    </location>
    <ligand>
        <name>substrate</name>
    </ligand>
</feature>
<feature type="binding site" evidence="7">
    <location>
        <position position="138"/>
    </location>
    <ligand>
        <name>substrate</name>
    </ligand>
</feature>
<reference evidence="8 9" key="1">
    <citation type="submission" date="2015-10" db="EMBL/GenBank/DDBJ databases">
        <title>Transcriptomic analysis of a linuron degrading triple-species bacterial consortium.</title>
        <authorList>
            <person name="Albers P."/>
        </authorList>
    </citation>
    <scope>NUCLEOTIDE SEQUENCE [LARGE SCALE GENOMIC DNA]</scope>
    <source>
        <strain evidence="8 9">WDL6</strain>
    </source>
</reference>
<dbReference type="PROSITE" id="PS51625">
    <property type="entry name" value="SAM_MT_TRMB"/>
    <property type="match status" value="1"/>
</dbReference>
<dbReference type="EMBL" id="LMTR01000066">
    <property type="protein sequence ID" value="KWT67067.1"/>
    <property type="molecule type" value="Genomic_DNA"/>
</dbReference>
<name>A0A109BFB2_HYPSL</name>
<dbReference type="HAMAP" id="MF_01057">
    <property type="entry name" value="tRNA_methyltr_TrmB"/>
    <property type="match status" value="1"/>
</dbReference>
<feature type="binding site" evidence="7">
    <location>
        <position position="112"/>
    </location>
    <ligand>
        <name>S-adenosyl-L-methionine</name>
        <dbReference type="ChEBI" id="CHEBI:59789"/>
    </ligand>
</feature>
<feature type="binding site" evidence="7">
    <location>
        <position position="134"/>
    </location>
    <ligand>
        <name>S-adenosyl-L-methionine</name>
        <dbReference type="ChEBI" id="CHEBI:59789"/>
    </ligand>
</feature>
<gene>
    <name evidence="7" type="primary">trmB</name>
    <name evidence="8" type="ORF">APY04_2054</name>
</gene>
<comment type="function">
    <text evidence="2 7">Catalyzes the formation of N(7)-methylguanine at position 46 (m7G46) in tRNA.</text>
</comment>
<proteinExistence type="inferred from homology"/>